<comment type="caution">
    <text evidence="1">The sequence shown here is derived from an EMBL/GenBank/DDBJ whole genome shotgun (WGS) entry which is preliminary data.</text>
</comment>
<protein>
    <submittedName>
        <fullName evidence="1">Uncharacterized protein</fullName>
    </submittedName>
</protein>
<organism evidence="1">
    <name type="scientific">bioreactor metagenome</name>
    <dbReference type="NCBI Taxonomy" id="1076179"/>
    <lineage>
        <taxon>unclassified sequences</taxon>
        <taxon>metagenomes</taxon>
        <taxon>ecological metagenomes</taxon>
    </lineage>
</organism>
<sequence length="109" mass="12150">MFDPAGVLVGRFGGHAQGLHQEFCNDPVAFVDFARFIEALLGKQDLPAFLHRDILRAFQDADRAADAGLGVIQLVRDVHRADIAELVLKYQNGFKVVFTRLVYTHVSLL</sequence>
<dbReference type="EMBL" id="VSSQ01142811">
    <property type="protein sequence ID" value="MPN63414.1"/>
    <property type="molecule type" value="Genomic_DNA"/>
</dbReference>
<reference evidence="1" key="1">
    <citation type="submission" date="2019-08" db="EMBL/GenBank/DDBJ databases">
        <authorList>
            <person name="Kucharzyk K."/>
            <person name="Murdoch R.W."/>
            <person name="Higgins S."/>
            <person name="Loffler F."/>
        </authorList>
    </citation>
    <scope>NUCLEOTIDE SEQUENCE</scope>
</reference>
<name>A0A645JU18_9ZZZZ</name>
<dbReference type="AlphaFoldDB" id="A0A645JU18"/>
<gene>
    <name evidence="1" type="ORF">SDC9_211173</name>
</gene>
<proteinExistence type="predicted"/>
<accession>A0A645JU18</accession>
<evidence type="ECO:0000313" key="1">
    <source>
        <dbReference type="EMBL" id="MPN63414.1"/>
    </source>
</evidence>